<organism evidence="6 7">
    <name type="scientific">Duganella phyllosphaerae</name>
    <dbReference type="NCBI Taxonomy" id="762836"/>
    <lineage>
        <taxon>Bacteria</taxon>
        <taxon>Pseudomonadati</taxon>
        <taxon>Pseudomonadota</taxon>
        <taxon>Betaproteobacteria</taxon>
        <taxon>Burkholderiales</taxon>
        <taxon>Oxalobacteraceae</taxon>
        <taxon>Telluria group</taxon>
        <taxon>Duganella</taxon>
    </lineage>
</organism>
<keyword evidence="6" id="KW-0560">Oxidoreductase</keyword>
<dbReference type="GO" id="GO:0016491">
    <property type="term" value="F:oxidoreductase activity"/>
    <property type="evidence" value="ECO:0007669"/>
    <property type="project" value="UniProtKB-KW"/>
</dbReference>
<dbReference type="GO" id="GO:0009055">
    <property type="term" value="F:electron transfer activity"/>
    <property type="evidence" value="ECO:0007669"/>
    <property type="project" value="InterPro"/>
</dbReference>
<dbReference type="SUPFAM" id="SSF46626">
    <property type="entry name" value="Cytochrome c"/>
    <property type="match status" value="1"/>
</dbReference>
<evidence type="ECO:0000256" key="3">
    <source>
        <dbReference type="ARBA" id="ARBA00023004"/>
    </source>
</evidence>
<evidence type="ECO:0000313" key="7">
    <source>
        <dbReference type="Proteomes" id="UP000175989"/>
    </source>
</evidence>
<dbReference type="InterPro" id="IPR036909">
    <property type="entry name" value="Cyt_c-like_dom_sf"/>
</dbReference>
<dbReference type="GO" id="GO:0020037">
    <property type="term" value="F:heme binding"/>
    <property type="evidence" value="ECO:0007669"/>
    <property type="project" value="InterPro"/>
</dbReference>
<dbReference type="RefSeq" id="WP_070249601.1">
    <property type="nucleotide sequence ID" value="NZ_LROM01000094.1"/>
</dbReference>
<proteinExistence type="predicted"/>
<gene>
    <name evidence="6" type="primary">ctaC_2</name>
    <name evidence="6" type="ORF">DUPY_34120</name>
</gene>
<dbReference type="AlphaFoldDB" id="A0A1E7WGX3"/>
<dbReference type="Pfam" id="PF00034">
    <property type="entry name" value="Cytochrom_C"/>
    <property type="match status" value="1"/>
</dbReference>
<dbReference type="Gene3D" id="1.10.760.10">
    <property type="entry name" value="Cytochrome c-like domain"/>
    <property type="match status" value="1"/>
</dbReference>
<evidence type="ECO:0000256" key="2">
    <source>
        <dbReference type="ARBA" id="ARBA00022723"/>
    </source>
</evidence>
<comment type="caution">
    <text evidence="6">The sequence shown here is derived from an EMBL/GenBank/DDBJ whole genome shotgun (WGS) entry which is preliminary data.</text>
</comment>
<evidence type="ECO:0000256" key="4">
    <source>
        <dbReference type="PROSITE-ProRule" id="PRU00433"/>
    </source>
</evidence>
<keyword evidence="7" id="KW-1185">Reference proteome</keyword>
<keyword evidence="2 4" id="KW-0479">Metal-binding</keyword>
<dbReference type="GO" id="GO:0046872">
    <property type="term" value="F:metal ion binding"/>
    <property type="evidence" value="ECO:0007669"/>
    <property type="project" value="UniProtKB-KW"/>
</dbReference>
<dbReference type="InterPro" id="IPR009056">
    <property type="entry name" value="Cyt_c-like_dom"/>
</dbReference>
<protein>
    <submittedName>
        <fullName evidence="6">Cytochrome c oxidase subunit 2</fullName>
        <ecNumber evidence="6">1.9.3.1</ecNumber>
    </submittedName>
</protein>
<dbReference type="PROSITE" id="PS51007">
    <property type="entry name" value="CYTC"/>
    <property type="match status" value="1"/>
</dbReference>
<dbReference type="EC" id="1.9.3.1" evidence="6"/>
<dbReference type="PATRIC" id="fig|762836.4.peg.3512"/>
<evidence type="ECO:0000256" key="1">
    <source>
        <dbReference type="ARBA" id="ARBA00022617"/>
    </source>
</evidence>
<dbReference type="OrthoDB" id="3540130at2"/>
<sequence>MSLHSLPFLCAALLAGCDNGGKAPLAPATGDPARGKLLLAQYHCGSCHAIPEVPAARGGIAPSLDGYGRRSYIAGHVPNAPEALARWIVDPAAMKPGTTMPAMGVSLDDARHMAAYLTELR</sequence>
<dbReference type="EMBL" id="LROM01000094">
    <property type="protein sequence ID" value="OEZ97786.1"/>
    <property type="molecule type" value="Genomic_DNA"/>
</dbReference>
<accession>A0A1E7WGX3</accession>
<evidence type="ECO:0000313" key="6">
    <source>
        <dbReference type="EMBL" id="OEZ97786.1"/>
    </source>
</evidence>
<evidence type="ECO:0000259" key="5">
    <source>
        <dbReference type="PROSITE" id="PS51007"/>
    </source>
</evidence>
<feature type="domain" description="Cytochrome c" evidence="5">
    <location>
        <begin position="30"/>
        <end position="121"/>
    </location>
</feature>
<dbReference type="Proteomes" id="UP000175989">
    <property type="component" value="Unassembled WGS sequence"/>
</dbReference>
<keyword evidence="3 4" id="KW-0408">Iron</keyword>
<name>A0A1E7WGX3_9BURK</name>
<keyword evidence="1 4" id="KW-0349">Heme</keyword>
<reference evidence="7" key="1">
    <citation type="journal article" date="2016" name="Front. Microbiol.">
        <title>Molecular Keys to the Janthinobacterium and Duganella spp. Interaction with the Plant Pathogen Fusarium graminearum.</title>
        <authorList>
            <person name="Haack F.S."/>
            <person name="Poehlein A."/>
            <person name="Kroger C."/>
            <person name="Voigt C.A."/>
            <person name="Piepenbring M."/>
            <person name="Bode H.B."/>
            <person name="Daniel R."/>
            <person name="Schafer W."/>
            <person name="Streit W.R."/>
        </authorList>
    </citation>
    <scope>NUCLEOTIDE SEQUENCE [LARGE SCALE GENOMIC DNA]</scope>
    <source>
        <strain evidence="7">T54</strain>
    </source>
</reference>